<protein>
    <recommendedName>
        <fullName evidence="3">Reverse transcriptase</fullName>
    </recommendedName>
</protein>
<evidence type="ECO:0000313" key="1">
    <source>
        <dbReference type="EnsemblPlants" id="cds.evm.model.03.1240"/>
    </source>
</evidence>
<dbReference type="EMBL" id="UZAU01000290">
    <property type="status" value="NOT_ANNOTATED_CDS"/>
    <property type="molecule type" value="Genomic_DNA"/>
</dbReference>
<name>A0A803P4I9_CANSA</name>
<dbReference type="EnsemblPlants" id="evm.model.03.1240">
    <property type="protein sequence ID" value="cds.evm.model.03.1240"/>
    <property type="gene ID" value="evm.TU.03.1240"/>
</dbReference>
<dbReference type="AlphaFoldDB" id="A0A803P4I9"/>
<sequence>MRKIAFGEIWRKWIRGCISSTSFTILINGKLRGKFQGSRGLGQGDQLSPFLFTIVTNVLGRMVDMAVNSGKYFRGITKEVEISRTTFGEEGGDLGMGITWFLGRRFAGPGKRVVWVLGVLS</sequence>
<dbReference type="Proteomes" id="UP000596661">
    <property type="component" value="Chromosome 3"/>
</dbReference>
<reference evidence="1" key="2">
    <citation type="submission" date="2021-03" db="UniProtKB">
        <authorList>
            <consortium name="EnsemblPlants"/>
        </authorList>
    </citation>
    <scope>IDENTIFICATION</scope>
</reference>
<reference evidence="1" key="1">
    <citation type="submission" date="2018-11" db="EMBL/GenBank/DDBJ databases">
        <authorList>
            <person name="Grassa J C."/>
        </authorList>
    </citation>
    <scope>NUCLEOTIDE SEQUENCE [LARGE SCALE GENOMIC DNA]</scope>
</reference>
<dbReference type="Gramene" id="evm.model.03.1240">
    <property type="protein sequence ID" value="cds.evm.model.03.1240"/>
    <property type="gene ID" value="evm.TU.03.1240"/>
</dbReference>
<proteinExistence type="predicted"/>
<evidence type="ECO:0008006" key="3">
    <source>
        <dbReference type="Google" id="ProtNLM"/>
    </source>
</evidence>
<dbReference type="OMA" id="IAFGEIW"/>
<accession>A0A803P4I9</accession>
<organism evidence="1 2">
    <name type="scientific">Cannabis sativa</name>
    <name type="common">Hemp</name>
    <name type="synonym">Marijuana</name>
    <dbReference type="NCBI Taxonomy" id="3483"/>
    <lineage>
        <taxon>Eukaryota</taxon>
        <taxon>Viridiplantae</taxon>
        <taxon>Streptophyta</taxon>
        <taxon>Embryophyta</taxon>
        <taxon>Tracheophyta</taxon>
        <taxon>Spermatophyta</taxon>
        <taxon>Magnoliopsida</taxon>
        <taxon>eudicotyledons</taxon>
        <taxon>Gunneridae</taxon>
        <taxon>Pentapetalae</taxon>
        <taxon>rosids</taxon>
        <taxon>fabids</taxon>
        <taxon>Rosales</taxon>
        <taxon>Cannabaceae</taxon>
        <taxon>Cannabis</taxon>
    </lineage>
</organism>
<evidence type="ECO:0000313" key="2">
    <source>
        <dbReference type="Proteomes" id="UP000596661"/>
    </source>
</evidence>
<keyword evidence="2" id="KW-1185">Reference proteome</keyword>